<comment type="similarity">
    <text evidence="9">Belongs to the NAD-dependent DNA ligase family. LigA subfamily.</text>
</comment>
<evidence type="ECO:0000256" key="9">
    <source>
        <dbReference type="HAMAP-Rule" id="MF_01588"/>
    </source>
</evidence>
<dbReference type="SMART" id="SM00292">
    <property type="entry name" value="BRCT"/>
    <property type="match status" value="1"/>
</dbReference>
<dbReference type="InterPro" id="IPR013839">
    <property type="entry name" value="DNAligase_adenylation"/>
</dbReference>
<dbReference type="Gene3D" id="2.40.50.140">
    <property type="entry name" value="Nucleic acid-binding proteins"/>
    <property type="match status" value="1"/>
</dbReference>
<feature type="binding site" evidence="9">
    <location>
        <position position="166"/>
    </location>
    <ligand>
        <name>NAD(+)</name>
        <dbReference type="ChEBI" id="CHEBI:57540"/>
    </ligand>
</feature>
<dbReference type="Gene3D" id="3.30.470.30">
    <property type="entry name" value="DNA ligase/mRNA capping enzyme"/>
    <property type="match status" value="1"/>
</dbReference>
<dbReference type="SUPFAM" id="SSF47781">
    <property type="entry name" value="RuvA domain 2-like"/>
    <property type="match status" value="1"/>
</dbReference>
<evidence type="ECO:0000256" key="8">
    <source>
        <dbReference type="ARBA" id="ARBA00034005"/>
    </source>
</evidence>
<dbReference type="CDD" id="cd17748">
    <property type="entry name" value="BRCT_DNA_ligase_like"/>
    <property type="match status" value="1"/>
</dbReference>
<dbReference type="Pfam" id="PF01653">
    <property type="entry name" value="DNA_ligase_aden"/>
    <property type="match status" value="1"/>
</dbReference>
<keyword evidence="1 9" id="KW-0436">Ligase</keyword>
<comment type="catalytic activity">
    <reaction evidence="8 9">
        <text>NAD(+) + (deoxyribonucleotide)n-3'-hydroxyl + 5'-phospho-(deoxyribonucleotide)m = (deoxyribonucleotide)n+m + AMP + beta-nicotinamide D-nucleotide.</text>
        <dbReference type="EC" id="6.5.1.2"/>
    </reaction>
</comment>
<dbReference type="Gene3D" id="3.40.50.10190">
    <property type="entry name" value="BRCT domain"/>
    <property type="match status" value="1"/>
</dbReference>
<dbReference type="PROSITE" id="PS50172">
    <property type="entry name" value="BRCT"/>
    <property type="match status" value="1"/>
</dbReference>
<dbReference type="AlphaFoldDB" id="A0A0G0JRY9"/>
<name>A0A0G0JRY9_9BACT</name>
<feature type="binding site" evidence="9">
    <location>
        <position position="408"/>
    </location>
    <ligand>
        <name>Zn(2+)</name>
        <dbReference type="ChEBI" id="CHEBI:29105"/>
    </ligand>
</feature>
<proteinExistence type="inferred from homology"/>
<keyword evidence="9" id="KW-0460">Magnesium</keyword>
<dbReference type="EMBL" id="LBUT01000016">
    <property type="protein sequence ID" value="KKQ69507.1"/>
    <property type="molecule type" value="Genomic_DNA"/>
</dbReference>
<feature type="binding site" evidence="9">
    <location>
        <position position="132"/>
    </location>
    <ligand>
        <name>NAD(+)</name>
        <dbReference type="ChEBI" id="CHEBI:57540"/>
    </ligand>
</feature>
<dbReference type="SUPFAM" id="SSF52113">
    <property type="entry name" value="BRCT domain"/>
    <property type="match status" value="1"/>
</dbReference>
<feature type="binding site" evidence="9">
    <location>
        <position position="421"/>
    </location>
    <ligand>
        <name>Zn(2+)</name>
        <dbReference type="ChEBI" id="CHEBI:29105"/>
    </ligand>
</feature>
<dbReference type="SUPFAM" id="SSF50249">
    <property type="entry name" value="Nucleic acid-binding proteins"/>
    <property type="match status" value="1"/>
</dbReference>
<keyword evidence="4 9" id="KW-0227">DNA damage</keyword>
<reference evidence="11 12" key="1">
    <citation type="journal article" date="2015" name="Nature">
        <title>rRNA introns, odd ribosomes, and small enigmatic genomes across a large radiation of phyla.</title>
        <authorList>
            <person name="Brown C.T."/>
            <person name="Hug L.A."/>
            <person name="Thomas B.C."/>
            <person name="Sharon I."/>
            <person name="Castelle C.J."/>
            <person name="Singh A."/>
            <person name="Wilkins M.J."/>
            <person name="Williams K.H."/>
            <person name="Banfield J.F."/>
        </authorList>
    </citation>
    <scope>NUCLEOTIDE SEQUENCE [LARGE SCALE GENOMIC DNA]</scope>
</reference>
<dbReference type="Pfam" id="PF03120">
    <property type="entry name" value="OB_DNA_ligase"/>
    <property type="match status" value="1"/>
</dbReference>
<keyword evidence="9" id="KW-0464">Manganese</keyword>
<dbReference type="GO" id="GO:0006281">
    <property type="term" value="P:DNA repair"/>
    <property type="evidence" value="ECO:0007669"/>
    <property type="project" value="UniProtKB-KW"/>
</dbReference>
<dbReference type="EC" id="6.5.1.2" evidence="9"/>
<dbReference type="InterPro" id="IPR013840">
    <property type="entry name" value="DNAligase_N"/>
</dbReference>
<dbReference type="InterPro" id="IPR036420">
    <property type="entry name" value="BRCT_dom_sf"/>
</dbReference>
<keyword evidence="3 9" id="KW-0479">Metal-binding</keyword>
<feature type="active site" description="N6-AMP-lysine intermediate" evidence="9">
    <location>
        <position position="111"/>
    </location>
</feature>
<dbReference type="GO" id="GO:0006260">
    <property type="term" value="P:DNA replication"/>
    <property type="evidence" value="ECO:0007669"/>
    <property type="project" value="UniProtKB-KW"/>
</dbReference>
<dbReference type="NCBIfam" id="NF005932">
    <property type="entry name" value="PRK07956.1"/>
    <property type="match status" value="1"/>
</dbReference>
<dbReference type="InterPro" id="IPR010994">
    <property type="entry name" value="RuvA_2-like"/>
</dbReference>
<evidence type="ECO:0000313" key="12">
    <source>
        <dbReference type="Proteomes" id="UP000034406"/>
    </source>
</evidence>
<comment type="caution">
    <text evidence="11">The sequence shown here is derived from an EMBL/GenBank/DDBJ whole genome shotgun (WGS) entry which is preliminary data.</text>
</comment>
<feature type="domain" description="BRCT" evidence="10">
    <location>
        <begin position="578"/>
        <end position="657"/>
    </location>
</feature>
<dbReference type="GO" id="GO:0046872">
    <property type="term" value="F:metal ion binding"/>
    <property type="evidence" value="ECO:0007669"/>
    <property type="project" value="UniProtKB-KW"/>
</dbReference>
<evidence type="ECO:0000256" key="2">
    <source>
        <dbReference type="ARBA" id="ARBA00022705"/>
    </source>
</evidence>
<evidence type="ECO:0000259" key="10">
    <source>
        <dbReference type="PROSITE" id="PS50172"/>
    </source>
</evidence>
<dbReference type="Proteomes" id="UP000034406">
    <property type="component" value="Unassembled WGS sequence"/>
</dbReference>
<dbReference type="SUPFAM" id="SSF56091">
    <property type="entry name" value="DNA ligase/mRNA capping enzyme, catalytic domain"/>
    <property type="match status" value="1"/>
</dbReference>
<dbReference type="Gene3D" id="1.10.150.20">
    <property type="entry name" value="5' to 3' exonuclease, C-terminal subdomain"/>
    <property type="match status" value="1"/>
</dbReference>
<evidence type="ECO:0000256" key="1">
    <source>
        <dbReference type="ARBA" id="ARBA00022598"/>
    </source>
</evidence>
<comment type="caution">
    <text evidence="9">Lacks conserved residue(s) required for the propagation of feature annotation.</text>
</comment>
<comment type="cofactor">
    <cofactor evidence="9">
        <name>Mg(2+)</name>
        <dbReference type="ChEBI" id="CHEBI:18420"/>
    </cofactor>
    <cofactor evidence="9">
        <name>Mn(2+)</name>
        <dbReference type="ChEBI" id="CHEBI:29035"/>
    </cofactor>
</comment>
<dbReference type="GO" id="GO:0003911">
    <property type="term" value="F:DNA ligase (NAD+) activity"/>
    <property type="evidence" value="ECO:0007669"/>
    <property type="project" value="UniProtKB-UniRule"/>
</dbReference>
<feature type="binding site" evidence="9">
    <location>
        <begin position="38"/>
        <end position="42"/>
    </location>
    <ligand>
        <name>NAD(+)</name>
        <dbReference type="ChEBI" id="CHEBI:57540"/>
    </ligand>
</feature>
<dbReference type="InterPro" id="IPR012340">
    <property type="entry name" value="NA-bd_OB-fold"/>
</dbReference>
<feature type="binding site" evidence="9">
    <location>
        <position position="314"/>
    </location>
    <ligand>
        <name>NAD(+)</name>
        <dbReference type="ChEBI" id="CHEBI:57540"/>
    </ligand>
</feature>
<keyword evidence="7 9" id="KW-0234">DNA repair</keyword>
<protein>
    <recommendedName>
        <fullName evidence="9">DNA ligase</fullName>
        <ecNumber evidence="9">6.5.1.2</ecNumber>
    </recommendedName>
    <alternativeName>
        <fullName evidence="9">Polydeoxyribonucleotide synthase [NAD(+)]</fullName>
    </alternativeName>
</protein>
<feature type="binding site" evidence="9">
    <location>
        <position position="405"/>
    </location>
    <ligand>
        <name>Zn(2+)</name>
        <dbReference type="ChEBI" id="CHEBI:29105"/>
    </ligand>
</feature>
<dbReference type="SMART" id="SM00532">
    <property type="entry name" value="LIGANc"/>
    <property type="match status" value="1"/>
</dbReference>
<feature type="binding site" evidence="9">
    <location>
        <position position="290"/>
    </location>
    <ligand>
        <name>NAD(+)</name>
        <dbReference type="ChEBI" id="CHEBI:57540"/>
    </ligand>
</feature>
<gene>
    <name evidence="9" type="primary">ligA</name>
    <name evidence="11" type="ORF">US90_C0016G0009</name>
</gene>
<keyword evidence="5 9" id="KW-0862">Zinc</keyword>
<feature type="binding site" evidence="9">
    <location>
        <begin position="81"/>
        <end position="82"/>
    </location>
    <ligand>
        <name>NAD(+)</name>
        <dbReference type="ChEBI" id="CHEBI:57540"/>
    </ligand>
</feature>
<evidence type="ECO:0000313" key="11">
    <source>
        <dbReference type="EMBL" id="KKQ69507.1"/>
    </source>
</evidence>
<comment type="function">
    <text evidence="9">DNA ligase that catalyzes the formation of phosphodiester linkages between 5'-phosphoryl and 3'-hydroxyl groups in double-stranded DNA using NAD as a coenzyme and as the energy source for the reaction. It is essential for DNA replication and repair of damaged DNA.</text>
</comment>
<dbReference type="STRING" id="1618490.US90_C0016G0009"/>
<evidence type="ECO:0000256" key="6">
    <source>
        <dbReference type="ARBA" id="ARBA00023027"/>
    </source>
</evidence>
<accession>A0A0G0JRY9</accession>
<evidence type="ECO:0000256" key="7">
    <source>
        <dbReference type="ARBA" id="ARBA00023204"/>
    </source>
</evidence>
<dbReference type="PATRIC" id="fig|1618490.4.peg.602"/>
<keyword evidence="6 9" id="KW-0520">NAD</keyword>
<evidence type="ECO:0000256" key="3">
    <source>
        <dbReference type="ARBA" id="ARBA00022723"/>
    </source>
</evidence>
<feature type="binding site" evidence="9">
    <location>
        <position position="427"/>
    </location>
    <ligand>
        <name>Zn(2+)</name>
        <dbReference type="ChEBI" id="CHEBI:29105"/>
    </ligand>
</feature>
<evidence type="ECO:0000256" key="5">
    <source>
        <dbReference type="ARBA" id="ARBA00022833"/>
    </source>
</evidence>
<evidence type="ECO:0000256" key="4">
    <source>
        <dbReference type="ARBA" id="ARBA00022763"/>
    </source>
</evidence>
<dbReference type="Pfam" id="PF00533">
    <property type="entry name" value="BRCT"/>
    <property type="match status" value="1"/>
</dbReference>
<dbReference type="InterPro" id="IPR004150">
    <property type="entry name" value="NAD_DNA_ligase_OB"/>
</dbReference>
<organism evidence="11 12">
    <name type="scientific">Candidatus Shapirobacteria bacterium GW2011_GWE2_38_30</name>
    <dbReference type="NCBI Taxonomy" id="1618490"/>
    <lineage>
        <taxon>Bacteria</taxon>
        <taxon>Candidatus Shapironibacteriota</taxon>
    </lineage>
</organism>
<keyword evidence="2 9" id="KW-0235">DNA replication</keyword>
<dbReference type="NCBIfam" id="TIGR00575">
    <property type="entry name" value="dnlj"/>
    <property type="match status" value="1"/>
</dbReference>
<dbReference type="InterPro" id="IPR001357">
    <property type="entry name" value="BRCT_dom"/>
</dbReference>
<dbReference type="PIRSF" id="PIRSF001604">
    <property type="entry name" value="LigA"/>
    <property type="match status" value="1"/>
</dbReference>
<sequence length="657" mass="73749">MITLKDLDLKKMSTEELGELLIDAKKVYYTTSKPIMDDHTYDTLEEILRQKNPHHRIFSKAGHPNFDTGFPKKKHSMPMGSQNKVNNFSDLIHYFELKKIPQNSEFIVQPKCDGLSLEIEYQNGQLLDAITRGDGKVGDIITQNVIKMKNFREKLNLNFTGSIRCEIVVTKTDFQKLNKIVSKKAPLSQGGIPEGEGGFYSNPRNAASGISQRLDSLYSNYCTLVAVDLITPHQNFSTETKELDYIKKLGIDPVESHLCQNFNQIETIYQEFLQNKRQNYDYDIDGLVIKINDQKIQQQLGSKNQRPKGQLAYKFPSETDQTKLISVNWQTGPMGTITPVAEIEPIQISGAVITFASLANYDLIKKYDINIGDIVQISRRGDVIPHIDKVITKVNSGYILAPQKCPSCNTTLITENKFLKCPNTYSCPAQILGVLRLFCSILDIKGISQKTIQKLHTSEKLNLPGDFYNLTVNDFKNLDGLGEKSGNNIIHQIQLKKNLTLKEIFNAASIPDFSSARIQQIIDAGFNTPSKILNLQVSDLEPLVGFQKTLATKIVQGISSRTEIIQSILDHVTIKTIKSTLKLQGLTFVITGQLSRPRKDIIDELQTLGAKISSSVTQNTNYLITNETNSNSSKFKTAQKLGIKIINENQLKSLLTQ</sequence>
<dbReference type="InterPro" id="IPR001679">
    <property type="entry name" value="DNA_ligase"/>
</dbReference>
<dbReference type="HAMAP" id="MF_01588">
    <property type="entry name" value="DNA_ligase_A"/>
    <property type="match status" value="1"/>
</dbReference>